<dbReference type="Proteomes" id="UP000092993">
    <property type="component" value="Unassembled WGS sequence"/>
</dbReference>
<evidence type="ECO:0000256" key="1">
    <source>
        <dbReference type="SAM" id="MobiDB-lite"/>
    </source>
</evidence>
<feature type="region of interest" description="Disordered" evidence="1">
    <location>
        <begin position="133"/>
        <end position="189"/>
    </location>
</feature>
<dbReference type="AlphaFoldDB" id="A0A1C7M4H5"/>
<sequence>MPQLRPRYKLDLIYKPSFLLANLKSQSTSTTESNTEKPAATPPSLLSFPFVFTNHPTSLSSISHSFPNNAHPNIPSLLTISTFTAPSMPRALVAGDSRGTAESRPCRRYSPALALRLQHEPRRSHTLNSALRIESPHAHPARPQGVEVDGGDLEGQRARREEAKRRGDVQDTGVRIDGGRGSEHESVFE</sequence>
<comment type="caution">
    <text evidence="2">The sequence shown here is derived from an EMBL/GenBank/DDBJ whole genome shotgun (WGS) entry which is preliminary data.</text>
</comment>
<name>A0A1C7M4H5_GRIFR</name>
<feature type="compositionally biased region" description="Basic and acidic residues" evidence="1">
    <location>
        <begin position="177"/>
        <end position="189"/>
    </location>
</feature>
<keyword evidence="3" id="KW-1185">Reference proteome</keyword>
<proteinExistence type="predicted"/>
<feature type="compositionally biased region" description="Basic and acidic residues" evidence="1">
    <location>
        <begin position="154"/>
        <end position="169"/>
    </location>
</feature>
<gene>
    <name evidence="2" type="ORF">A0H81_08850</name>
</gene>
<accession>A0A1C7M4H5</accession>
<organism evidence="2 3">
    <name type="scientific">Grifola frondosa</name>
    <name type="common">Maitake</name>
    <name type="synonym">Polyporus frondosus</name>
    <dbReference type="NCBI Taxonomy" id="5627"/>
    <lineage>
        <taxon>Eukaryota</taxon>
        <taxon>Fungi</taxon>
        <taxon>Dikarya</taxon>
        <taxon>Basidiomycota</taxon>
        <taxon>Agaricomycotina</taxon>
        <taxon>Agaricomycetes</taxon>
        <taxon>Polyporales</taxon>
        <taxon>Grifolaceae</taxon>
        <taxon>Grifola</taxon>
    </lineage>
</organism>
<evidence type="ECO:0000313" key="3">
    <source>
        <dbReference type="Proteomes" id="UP000092993"/>
    </source>
</evidence>
<reference evidence="2 3" key="1">
    <citation type="submission" date="2016-03" db="EMBL/GenBank/DDBJ databases">
        <title>Whole genome sequencing of Grifola frondosa 9006-11.</title>
        <authorList>
            <person name="Min B."/>
            <person name="Park H."/>
            <person name="Kim J.-G."/>
            <person name="Cho H."/>
            <person name="Oh Y.-L."/>
            <person name="Kong W.-S."/>
            <person name="Choi I.-G."/>
        </authorList>
    </citation>
    <scope>NUCLEOTIDE SEQUENCE [LARGE SCALE GENOMIC DNA]</scope>
    <source>
        <strain evidence="2 3">9006-11</strain>
    </source>
</reference>
<evidence type="ECO:0000313" key="2">
    <source>
        <dbReference type="EMBL" id="OBZ71387.1"/>
    </source>
</evidence>
<dbReference type="EMBL" id="LUGG01000011">
    <property type="protein sequence ID" value="OBZ71387.1"/>
    <property type="molecule type" value="Genomic_DNA"/>
</dbReference>
<protein>
    <submittedName>
        <fullName evidence="2">Uncharacterized protein</fullName>
    </submittedName>
</protein>